<reference evidence="3 4" key="1">
    <citation type="submission" date="2020-07" db="EMBL/GenBank/DDBJ databases">
        <title>Sequencing the genomes of 1000 actinobacteria strains.</title>
        <authorList>
            <person name="Klenk H.-P."/>
        </authorList>
    </citation>
    <scope>NUCLEOTIDE SEQUENCE [LARGE SCALE GENOMIC DNA]</scope>
    <source>
        <strain evidence="3 4">DSM 15475</strain>
    </source>
</reference>
<feature type="transmembrane region" description="Helical" evidence="2">
    <location>
        <begin position="54"/>
        <end position="77"/>
    </location>
</feature>
<keyword evidence="4" id="KW-1185">Reference proteome</keyword>
<feature type="region of interest" description="Disordered" evidence="1">
    <location>
        <begin position="129"/>
        <end position="150"/>
    </location>
</feature>
<keyword evidence="2" id="KW-0472">Membrane</keyword>
<organism evidence="3 4">
    <name type="scientific">Nesterenkonia xinjiangensis</name>
    <dbReference type="NCBI Taxonomy" id="225327"/>
    <lineage>
        <taxon>Bacteria</taxon>
        <taxon>Bacillati</taxon>
        <taxon>Actinomycetota</taxon>
        <taxon>Actinomycetes</taxon>
        <taxon>Micrococcales</taxon>
        <taxon>Micrococcaceae</taxon>
        <taxon>Nesterenkonia</taxon>
    </lineage>
</organism>
<dbReference type="Proteomes" id="UP000535437">
    <property type="component" value="Unassembled WGS sequence"/>
</dbReference>
<evidence type="ECO:0000256" key="1">
    <source>
        <dbReference type="SAM" id="MobiDB-lite"/>
    </source>
</evidence>
<protein>
    <submittedName>
        <fullName evidence="3">Uncharacterized protein</fullName>
    </submittedName>
</protein>
<proteinExistence type="predicted"/>
<gene>
    <name evidence="3" type="ORF">HNR09_001196</name>
</gene>
<dbReference type="RefSeq" id="WP_179541221.1">
    <property type="nucleotide sequence ID" value="NZ_BAAALL010000002.1"/>
</dbReference>
<feature type="compositionally biased region" description="Low complexity" evidence="1">
    <location>
        <begin position="1"/>
        <end position="14"/>
    </location>
</feature>
<sequence>MTQPPEGQPGQPHGSLPHGQPPYGPSQSGYAQPFQYPLYSAPAPKPTRGPLPMVLIVLGSVLLAGAVGLFVMAALMFTQTVPLGVLDRNGGPGSDAVFSGEPPITVEVQLDADESYLLYVASPSGSSTPRLADVPEVTAPSGESRTMGPAQISSTASMGGTDAVGQYSYTAHESGLHTVEIEAFADPGQVAEGESFIVIAPGGDFVGLMGGVFGVLGSVFGGIAAGTIGLGLLVAGIIVAVIRRRRRREQGAWPTPGAGPAWGPAQG</sequence>
<keyword evidence="2" id="KW-0812">Transmembrane</keyword>
<accession>A0A7Z0GKU1</accession>
<dbReference type="AlphaFoldDB" id="A0A7Z0GKU1"/>
<feature type="transmembrane region" description="Helical" evidence="2">
    <location>
        <begin position="219"/>
        <end position="242"/>
    </location>
</feature>
<feature type="region of interest" description="Disordered" evidence="1">
    <location>
        <begin position="1"/>
        <end position="27"/>
    </location>
</feature>
<name>A0A7Z0GKU1_9MICC</name>
<evidence type="ECO:0000256" key="2">
    <source>
        <dbReference type="SAM" id="Phobius"/>
    </source>
</evidence>
<dbReference type="EMBL" id="JACCFY010000001">
    <property type="protein sequence ID" value="NYJ77785.1"/>
    <property type="molecule type" value="Genomic_DNA"/>
</dbReference>
<keyword evidence="2" id="KW-1133">Transmembrane helix</keyword>
<evidence type="ECO:0000313" key="3">
    <source>
        <dbReference type="EMBL" id="NYJ77785.1"/>
    </source>
</evidence>
<comment type="caution">
    <text evidence="3">The sequence shown here is derived from an EMBL/GenBank/DDBJ whole genome shotgun (WGS) entry which is preliminary data.</text>
</comment>
<evidence type="ECO:0000313" key="4">
    <source>
        <dbReference type="Proteomes" id="UP000535437"/>
    </source>
</evidence>